<sequence length="48" mass="5313">MTKAGKITAAITGTFLLLIAIVILLIATDDRNRLKPTLHQKVTTEDHR</sequence>
<dbReference type="InterPro" id="IPR007844">
    <property type="entry name" value="AsmA"/>
</dbReference>
<name>A0A4Z0KUM9_SALET</name>
<comment type="caution">
    <text evidence="3">The sequence shown here is derived from an EMBL/GenBank/DDBJ whole genome shotgun (WGS) entry which is preliminary data.</text>
</comment>
<feature type="domain" description="AsmA" evidence="2">
    <location>
        <begin position="1"/>
        <end position="48"/>
    </location>
</feature>
<evidence type="ECO:0000313" key="4">
    <source>
        <dbReference type="Proteomes" id="UP000298196"/>
    </source>
</evidence>
<keyword evidence="4" id="KW-1185">Reference proteome</keyword>
<feature type="non-terminal residue" evidence="3">
    <location>
        <position position="48"/>
    </location>
</feature>
<keyword evidence="1" id="KW-0812">Transmembrane</keyword>
<proteinExistence type="predicted"/>
<dbReference type="AlphaFoldDB" id="A0A4Z0KUM9"/>
<dbReference type="Proteomes" id="UP000298196">
    <property type="component" value="Unassembled WGS sequence"/>
</dbReference>
<keyword evidence="1" id="KW-0472">Membrane</keyword>
<reference evidence="3 4" key="1">
    <citation type="submission" date="2018-03" db="EMBL/GenBank/DDBJ databases">
        <title>Non-Typhoidal Salmonella genome sequencing and assembly.</title>
        <authorList>
            <person name="Matchawe C."/>
        </authorList>
    </citation>
    <scope>NUCLEOTIDE SEQUENCE [LARGE SCALE GENOMIC DNA]</scope>
    <source>
        <strain evidence="3 4">22sa</strain>
    </source>
</reference>
<evidence type="ECO:0000313" key="3">
    <source>
        <dbReference type="EMBL" id="TGD45812.1"/>
    </source>
</evidence>
<dbReference type="Pfam" id="PF05170">
    <property type="entry name" value="AsmA"/>
    <property type="match status" value="1"/>
</dbReference>
<accession>A0A4Z0KUM9</accession>
<keyword evidence="1" id="KW-1133">Transmembrane helix</keyword>
<organism evidence="3 4">
    <name type="scientific">Salmonella enterica subsp. enterica serovar Poona</name>
    <dbReference type="NCBI Taxonomy" id="436295"/>
    <lineage>
        <taxon>Bacteria</taxon>
        <taxon>Pseudomonadati</taxon>
        <taxon>Pseudomonadota</taxon>
        <taxon>Gammaproteobacteria</taxon>
        <taxon>Enterobacterales</taxon>
        <taxon>Enterobacteriaceae</taxon>
        <taxon>Salmonella</taxon>
    </lineage>
</organism>
<dbReference type="EMBL" id="PYKI01002803">
    <property type="protein sequence ID" value="TGD45812.1"/>
    <property type="molecule type" value="Genomic_DNA"/>
</dbReference>
<protein>
    <submittedName>
        <fullName evidence="3">AsmA family protein</fullName>
    </submittedName>
</protein>
<evidence type="ECO:0000256" key="1">
    <source>
        <dbReference type="SAM" id="Phobius"/>
    </source>
</evidence>
<evidence type="ECO:0000259" key="2">
    <source>
        <dbReference type="Pfam" id="PF05170"/>
    </source>
</evidence>
<gene>
    <name evidence="3" type="ORF">C9F07_28060</name>
</gene>
<feature type="transmembrane region" description="Helical" evidence="1">
    <location>
        <begin position="7"/>
        <end position="27"/>
    </location>
</feature>